<dbReference type="InterPro" id="IPR002083">
    <property type="entry name" value="MATH/TRAF_dom"/>
</dbReference>
<dbReference type="CDD" id="cd00121">
    <property type="entry name" value="MATH"/>
    <property type="match status" value="1"/>
</dbReference>
<sequence length="210" mass="23926">PPRKKAKSGELVESQTDIASSGVIRFNEYANRIVERGFFSDEIEVLGSRWTLLVKKSASSHLGVYLVHRTYETRPWSIDVAAQFNLIGTGEEGNREFELKNTFHNGHTRAGFDEMIKWNDLVDKEKGFVNERCHIVIEAWITLSNIVGISSVIDFTNPEDPRLDISFLLNAEKLYSSKQILAVHSPVFNAMFFGNFTEKDKKEVELKNVD</sequence>
<dbReference type="EMBL" id="BTRK01000005">
    <property type="protein sequence ID" value="GMR55098.1"/>
    <property type="molecule type" value="Genomic_DNA"/>
</dbReference>
<evidence type="ECO:0000313" key="3">
    <source>
        <dbReference type="EMBL" id="GMR55099.1"/>
    </source>
</evidence>
<evidence type="ECO:0000313" key="4">
    <source>
        <dbReference type="Proteomes" id="UP001328107"/>
    </source>
</evidence>
<accession>A0AAN5D2F0</accession>
<dbReference type="EMBL" id="BTRK01000005">
    <property type="protein sequence ID" value="GMR55099.1"/>
    <property type="molecule type" value="Genomic_DNA"/>
</dbReference>
<dbReference type="InterPro" id="IPR008974">
    <property type="entry name" value="TRAF-like"/>
</dbReference>
<dbReference type="SUPFAM" id="SSF54695">
    <property type="entry name" value="POZ domain"/>
    <property type="match status" value="1"/>
</dbReference>
<feature type="non-terminal residue" evidence="3">
    <location>
        <position position="1"/>
    </location>
</feature>
<dbReference type="Proteomes" id="UP001328107">
    <property type="component" value="Unassembled WGS sequence"/>
</dbReference>
<feature type="domain" description="BTB" evidence="1">
    <location>
        <begin position="163"/>
        <end position="210"/>
    </location>
</feature>
<name>A0AAN5D2F0_9BILA</name>
<dbReference type="SUPFAM" id="SSF49599">
    <property type="entry name" value="TRAF domain-like"/>
    <property type="match status" value="1"/>
</dbReference>
<feature type="non-terminal residue" evidence="3">
    <location>
        <position position="210"/>
    </location>
</feature>
<dbReference type="Gene3D" id="2.60.210.10">
    <property type="entry name" value="Apoptosis, Tumor Necrosis Factor Receptor Associated Protein 2, Chain A"/>
    <property type="match status" value="1"/>
</dbReference>
<dbReference type="InterPro" id="IPR011333">
    <property type="entry name" value="SKP1/BTB/POZ_sf"/>
</dbReference>
<dbReference type="InterPro" id="IPR000210">
    <property type="entry name" value="BTB/POZ_dom"/>
</dbReference>
<organism evidence="3 4">
    <name type="scientific">Pristionchus mayeri</name>
    <dbReference type="NCBI Taxonomy" id="1317129"/>
    <lineage>
        <taxon>Eukaryota</taxon>
        <taxon>Metazoa</taxon>
        <taxon>Ecdysozoa</taxon>
        <taxon>Nematoda</taxon>
        <taxon>Chromadorea</taxon>
        <taxon>Rhabditida</taxon>
        <taxon>Rhabditina</taxon>
        <taxon>Diplogasteromorpha</taxon>
        <taxon>Diplogasteroidea</taxon>
        <taxon>Neodiplogasteridae</taxon>
        <taxon>Pristionchus</taxon>
    </lineage>
</organism>
<gene>
    <name evidence="2" type="ORF">PMAYCL1PPCAC_25293</name>
    <name evidence="3" type="ORF">PMAYCL1PPCAC_25294</name>
</gene>
<protein>
    <recommendedName>
        <fullName evidence="1">BTB domain-containing protein</fullName>
    </recommendedName>
</protein>
<proteinExistence type="predicted"/>
<dbReference type="Pfam" id="PF00917">
    <property type="entry name" value="MATH"/>
    <property type="match status" value="1"/>
</dbReference>
<dbReference type="PANTHER" id="PTHR47022">
    <property type="entry name" value="BTB AND MATH DOMAIN-CONTAINING PROTEIN 36-RELATED"/>
    <property type="match status" value="1"/>
</dbReference>
<reference evidence="3" key="2">
    <citation type="submission" date="2023-06" db="EMBL/GenBank/DDBJ databases">
        <title>Genome assembly of Pristionchus species.</title>
        <authorList>
            <person name="Yoshida K."/>
            <person name="Sommer R.J."/>
        </authorList>
    </citation>
    <scope>NUCLEOTIDE SEQUENCE</scope>
    <source>
        <strain evidence="3 4">RS5460</strain>
    </source>
</reference>
<reference evidence="4" key="1">
    <citation type="submission" date="2022-10" db="EMBL/GenBank/DDBJ databases">
        <title>Genome assembly of Pristionchus species.</title>
        <authorList>
            <person name="Yoshida K."/>
            <person name="Sommer R.J."/>
        </authorList>
    </citation>
    <scope>NUCLEOTIDE SEQUENCE [LARGE SCALE GENOMIC DNA]</scope>
    <source>
        <strain evidence="2 4">RS5460</strain>
    </source>
</reference>
<keyword evidence="4" id="KW-1185">Reference proteome</keyword>
<dbReference type="Pfam" id="PF00651">
    <property type="entry name" value="BTB"/>
    <property type="match status" value="1"/>
</dbReference>
<comment type="caution">
    <text evidence="3">The sequence shown here is derived from an EMBL/GenBank/DDBJ whole genome shotgun (WGS) entry which is preliminary data.</text>
</comment>
<dbReference type="Gene3D" id="3.30.710.10">
    <property type="entry name" value="Potassium Channel Kv1.1, Chain A"/>
    <property type="match status" value="1"/>
</dbReference>
<dbReference type="PROSITE" id="PS50097">
    <property type="entry name" value="BTB"/>
    <property type="match status" value="1"/>
</dbReference>
<evidence type="ECO:0000259" key="1">
    <source>
        <dbReference type="PROSITE" id="PS50097"/>
    </source>
</evidence>
<dbReference type="PANTHER" id="PTHR47022:SF1">
    <property type="entry name" value="BTB AND MATH DOMAIN-CONTAINING PROTEIN 36-RELATED"/>
    <property type="match status" value="1"/>
</dbReference>
<dbReference type="AlphaFoldDB" id="A0AAN5D2F0"/>
<evidence type="ECO:0000313" key="2">
    <source>
        <dbReference type="EMBL" id="GMR55098.1"/>
    </source>
</evidence>